<dbReference type="InterPro" id="IPR002347">
    <property type="entry name" value="SDR_fam"/>
</dbReference>
<name>A0A7W9RZA7_9HYPH</name>
<gene>
    <name evidence="4" type="ORF">HNR59_000617</name>
</gene>
<dbReference type="FunFam" id="3.40.50.720:FF:000084">
    <property type="entry name" value="Short-chain dehydrogenase reductase"/>
    <property type="match status" value="1"/>
</dbReference>
<dbReference type="PRINTS" id="PR00081">
    <property type="entry name" value="GDHRDH"/>
</dbReference>
<accession>A0A7W9RZA7</accession>
<evidence type="ECO:0000259" key="3">
    <source>
        <dbReference type="SMART" id="SM00822"/>
    </source>
</evidence>
<dbReference type="PRINTS" id="PR00080">
    <property type="entry name" value="SDRFAMILY"/>
</dbReference>
<feature type="domain" description="Ketoreductase" evidence="3">
    <location>
        <begin position="15"/>
        <end position="193"/>
    </location>
</feature>
<keyword evidence="2 4" id="KW-0560">Oxidoreductase</keyword>
<dbReference type="RefSeq" id="WP_246374469.1">
    <property type="nucleotide sequence ID" value="NZ_JACHEU010000001.1"/>
</dbReference>
<dbReference type="InterPro" id="IPR057326">
    <property type="entry name" value="KR_dom"/>
</dbReference>
<dbReference type="PANTHER" id="PTHR43639">
    <property type="entry name" value="OXIDOREDUCTASE, SHORT-CHAIN DEHYDROGENASE/REDUCTASE FAMILY (AFU_ORTHOLOGUE AFUA_5G02870)"/>
    <property type="match status" value="1"/>
</dbReference>
<comment type="caution">
    <text evidence="4">The sequence shown here is derived from an EMBL/GenBank/DDBJ whole genome shotgun (WGS) entry which is preliminary data.</text>
</comment>
<dbReference type="Proteomes" id="UP000533306">
    <property type="component" value="Unassembled WGS sequence"/>
</dbReference>
<evidence type="ECO:0000313" key="4">
    <source>
        <dbReference type="EMBL" id="MBB6011272.1"/>
    </source>
</evidence>
<protein>
    <submittedName>
        <fullName evidence="4">3-oxoacyl-[acyl-carrier protein] reductase</fullName>
        <ecNumber evidence="4">1.1.1.100</ecNumber>
    </submittedName>
</protein>
<evidence type="ECO:0000256" key="2">
    <source>
        <dbReference type="ARBA" id="ARBA00023002"/>
    </source>
</evidence>
<dbReference type="SUPFAM" id="SSF51735">
    <property type="entry name" value="NAD(P)-binding Rossmann-fold domains"/>
    <property type="match status" value="1"/>
</dbReference>
<dbReference type="InterPro" id="IPR036291">
    <property type="entry name" value="NAD(P)-bd_dom_sf"/>
</dbReference>
<evidence type="ECO:0000313" key="5">
    <source>
        <dbReference type="Proteomes" id="UP000533306"/>
    </source>
</evidence>
<sequence length="256" mass="26726">MTKHMNNEAGKLAGKVAVVTGASKGIGAEIARAFGREGASVVVHYNSSKADADAVAAEVRELGGNAVIVGADVSGEDAGTTIVNAAVENFGRLDVLVNNAGISEFRAFEEFTADHYERQFRTNVLGTMLITAAAVKHFETGASIINIGSSATEFTPPAASVYIATKGAIDAFTRALASELGPRGIRVNCIKPGMTVTEKQLDDDSTVSDFVKTFVEQTPLRRLGKTTDIANAAIFLASDASAFITGERILVSGGLR</sequence>
<dbReference type="EC" id="1.1.1.100" evidence="4"/>
<dbReference type="NCBIfam" id="NF005559">
    <property type="entry name" value="PRK07231.1"/>
    <property type="match status" value="1"/>
</dbReference>
<dbReference type="EMBL" id="JACHEU010000001">
    <property type="protein sequence ID" value="MBB6011272.1"/>
    <property type="molecule type" value="Genomic_DNA"/>
</dbReference>
<evidence type="ECO:0000256" key="1">
    <source>
        <dbReference type="ARBA" id="ARBA00006484"/>
    </source>
</evidence>
<keyword evidence="5" id="KW-1185">Reference proteome</keyword>
<reference evidence="4 5" key="1">
    <citation type="submission" date="2020-08" db="EMBL/GenBank/DDBJ databases">
        <title>Genomic Encyclopedia of Type Strains, Phase IV (KMG-IV): sequencing the most valuable type-strain genomes for metagenomic binning, comparative biology and taxonomic classification.</title>
        <authorList>
            <person name="Goeker M."/>
        </authorList>
    </citation>
    <scope>NUCLEOTIDE SEQUENCE [LARGE SCALE GENOMIC DNA]</scope>
    <source>
        <strain evidence="4 5">DSM 11099</strain>
    </source>
</reference>
<comment type="similarity">
    <text evidence="1">Belongs to the short-chain dehydrogenases/reductases (SDR) family.</text>
</comment>
<dbReference type="SMART" id="SM00822">
    <property type="entry name" value="PKS_KR"/>
    <property type="match status" value="1"/>
</dbReference>
<dbReference type="AlphaFoldDB" id="A0A7W9RZA7"/>
<dbReference type="PANTHER" id="PTHR43639:SF1">
    <property type="entry name" value="SHORT-CHAIN DEHYDROGENASE_REDUCTASE FAMILY PROTEIN"/>
    <property type="match status" value="1"/>
</dbReference>
<proteinExistence type="inferred from homology"/>
<organism evidence="4 5">
    <name type="scientific">Aquamicrobium lusatiense</name>
    <dbReference type="NCBI Taxonomy" id="89772"/>
    <lineage>
        <taxon>Bacteria</taxon>
        <taxon>Pseudomonadati</taxon>
        <taxon>Pseudomonadota</taxon>
        <taxon>Alphaproteobacteria</taxon>
        <taxon>Hyphomicrobiales</taxon>
        <taxon>Phyllobacteriaceae</taxon>
        <taxon>Aquamicrobium</taxon>
    </lineage>
</organism>
<dbReference type="Gene3D" id="3.40.50.720">
    <property type="entry name" value="NAD(P)-binding Rossmann-like Domain"/>
    <property type="match status" value="1"/>
</dbReference>
<dbReference type="GO" id="GO:0004316">
    <property type="term" value="F:3-oxoacyl-[acyl-carrier-protein] reductase (NADPH) activity"/>
    <property type="evidence" value="ECO:0007669"/>
    <property type="project" value="UniProtKB-EC"/>
</dbReference>
<dbReference type="Pfam" id="PF13561">
    <property type="entry name" value="adh_short_C2"/>
    <property type="match status" value="1"/>
</dbReference>